<dbReference type="RefSeq" id="WP_213126345.1">
    <property type="nucleotide sequence ID" value="NZ_JAGYPG010000003.1"/>
</dbReference>
<keyword evidence="2" id="KW-0238">DNA-binding</keyword>
<dbReference type="SMART" id="SM00342">
    <property type="entry name" value="HTH_ARAC"/>
    <property type="match status" value="1"/>
</dbReference>
<dbReference type="GO" id="GO:0000160">
    <property type="term" value="P:phosphorelay signal transduction system"/>
    <property type="evidence" value="ECO:0007669"/>
    <property type="project" value="InterPro"/>
</dbReference>
<dbReference type="CDD" id="cd17536">
    <property type="entry name" value="REC_YesN-like"/>
    <property type="match status" value="1"/>
</dbReference>
<evidence type="ECO:0000313" key="7">
    <source>
        <dbReference type="EMBL" id="MBS4197167.1"/>
    </source>
</evidence>
<dbReference type="SUPFAM" id="SSF52172">
    <property type="entry name" value="CheY-like"/>
    <property type="match status" value="1"/>
</dbReference>
<evidence type="ECO:0000313" key="8">
    <source>
        <dbReference type="Proteomes" id="UP000681414"/>
    </source>
</evidence>
<sequence length="518" mass="60331">MYRILLVDDEAIERMALKKIIISWKDAIIEEAENGRMAIVKAAEFRPDIIFMDIKMPGIDGLEATEEIKKLDNAVKVIMVTAFEAFEYARHAVRLGVNDYLLKPSSDQEIIEVLTKVTNQIERERHHRNDQLSLKDNYNRALSIIQSREITSLIVGNDASESVAFEENWIKVYEKPSYVMVVEFGDTVSGEEKQNIADFIKDQLSISRSQSFVGAIHLNQLPILIQPDDRENESIMSQSLKIGKRLIEKIQLKFAHASVKIGIGTSYEEIELFVQSYHEALFALAKTMRPFACTYYNHLLSENNAIDPLFELEKTLLEHIMFGKVEESRISFKKYFDALIITTRGNLELVKEKMNEFFVLLNRQMYEKKIEIMFRPKYSQTKSIYHLQELVLDKIVRTAKMVHNLHFSESEGMISKAKSYIELHYEKSITLEDVAEVVQFSAHYFSKLFKELCGMSFIDYLTEVRVNHAKELMKRQEKSLKEICFEVGYKDPNYFSRVFKRVTGFSPSDYRNKQLMMR</sequence>
<name>A0A942TJF9_9BACI</name>
<dbReference type="Pfam" id="PF12833">
    <property type="entry name" value="HTH_18"/>
    <property type="match status" value="1"/>
</dbReference>
<dbReference type="PANTHER" id="PTHR43280:SF2">
    <property type="entry name" value="HTH-TYPE TRANSCRIPTIONAL REGULATOR EXSA"/>
    <property type="match status" value="1"/>
</dbReference>
<proteinExistence type="predicted"/>
<dbReference type="InterPro" id="IPR020449">
    <property type="entry name" value="Tscrpt_reg_AraC-type_HTH"/>
</dbReference>
<dbReference type="Pfam" id="PF00072">
    <property type="entry name" value="Response_reg"/>
    <property type="match status" value="1"/>
</dbReference>
<dbReference type="InterPro" id="IPR041522">
    <property type="entry name" value="CdaR_GGDEF"/>
</dbReference>
<dbReference type="Gene3D" id="1.10.10.60">
    <property type="entry name" value="Homeodomain-like"/>
    <property type="match status" value="2"/>
</dbReference>
<dbReference type="InterPro" id="IPR018062">
    <property type="entry name" value="HTH_AraC-typ_CS"/>
</dbReference>
<feature type="domain" description="Response regulatory" evidence="6">
    <location>
        <begin position="3"/>
        <end position="118"/>
    </location>
</feature>
<dbReference type="SUPFAM" id="SSF46689">
    <property type="entry name" value="Homeodomain-like"/>
    <property type="match status" value="2"/>
</dbReference>
<protein>
    <submittedName>
        <fullName evidence="7">Response regulator</fullName>
    </submittedName>
</protein>
<dbReference type="SMART" id="SM00448">
    <property type="entry name" value="REC"/>
    <property type="match status" value="1"/>
</dbReference>
<dbReference type="InterPro" id="IPR001789">
    <property type="entry name" value="Sig_transdc_resp-reg_receiver"/>
</dbReference>
<dbReference type="PRINTS" id="PR00032">
    <property type="entry name" value="HTHARAC"/>
</dbReference>
<dbReference type="Gene3D" id="3.40.50.2300">
    <property type="match status" value="1"/>
</dbReference>
<dbReference type="PANTHER" id="PTHR43280">
    <property type="entry name" value="ARAC-FAMILY TRANSCRIPTIONAL REGULATOR"/>
    <property type="match status" value="1"/>
</dbReference>
<dbReference type="InterPro" id="IPR011006">
    <property type="entry name" value="CheY-like_superfamily"/>
</dbReference>
<evidence type="ECO:0000256" key="2">
    <source>
        <dbReference type="ARBA" id="ARBA00023125"/>
    </source>
</evidence>
<dbReference type="PROSITE" id="PS01124">
    <property type="entry name" value="HTH_ARAC_FAMILY_2"/>
    <property type="match status" value="1"/>
</dbReference>
<reference evidence="7 8" key="1">
    <citation type="submission" date="2021-05" db="EMBL/GenBank/DDBJ databases">
        <title>Novel Bacillus species.</title>
        <authorList>
            <person name="Liu G."/>
        </authorList>
    </citation>
    <scope>NUCLEOTIDE SEQUENCE [LARGE SCALE GENOMIC DNA]</scope>
    <source>
        <strain evidence="8">FJAT-49780</strain>
    </source>
</reference>
<dbReference type="InterPro" id="IPR009057">
    <property type="entry name" value="Homeodomain-like_sf"/>
</dbReference>
<dbReference type="PROSITE" id="PS50110">
    <property type="entry name" value="RESPONSE_REGULATORY"/>
    <property type="match status" value="1"/>
</dbReference>
<keyword evidence="8" id="KW-1185">Reference proteome</keyword>
<evidence type="ECO:0000259" key="6">
    <source>
        <dbReference type="PROSITE" id="PS50110"/>
    </source>
</evidence>
<dbReference type="Proteomes" id="UP000681414">
    <property type="component" value="Unassembled WGS sequence"/>
</dbReference>
<organism evidence="7 8">
    <name type="scientific">Lederbergia citri</name>
    <dbReference type="NCBI Taxonomy" id="2833580"/>
    <lineage>
        <taxon>Bacteria</taxon>
        <taxon>Bacillati</taxon>
        <taxon>Bacillota</taxon>
        <taxon>Bacilli</taxon>
        <taxon>Bacillales</taxon>
        <taxon>Bacillaceae</taxon>
        <taxon>Lederbergia</taxon>
    </lineage>
</organism>
<dbReference type="AlphaFoldDB" id="A0A942TJF9"/>
<evidence type="ECO:0000256" key="1">
    <source>
        <dbReference type="ARBA" id="ARBA00023015"/>
    </source>
</evidence>
<keyword evidence="4" id="KW-0597">Phosphoprotein</keyword>
<evidence type="ECO:0000256" key="4">
    <source>
        <dbReference type="PROSITE-ProRule" id="PRU00169"/>
    </source>
</evidence>
<accession>A0A942TJF9</accession>
<keyword evidence="1" id="KW-0805">Transcription regulation</keyword>
<feature type="modified residue" description="4-aspartylphosphate" evidence="4">
    <location>
        <position position="53"/>
    </location>
</feature>
<evidence type="ECO:0000256" key="3">
    <source>
        <dbReference type="ARBA" id="ARBA00023163"/>
    </source>
</evidence>
<dbReference type="GO" id="GO:0043565">
    <property type="term" value="F:sequence-specific DNA binding"/>
    <property type="evidence" value="ECO:0007669"/>
    <property type="project" value="InterPro"/>
</dbReference>
<dbReference type="Pfam" id="PF17853">
    <property type="entry name" value="GGDEF_2"/>
    <property type="match status" value="1"/>
</dbReference>
<keyword evidence="3" id="KW-0804">Transcription</keyword>
<dbReference type="InterPro" id="IPR018060">
    <property type="entry name" value="HTH_AraC"/>
</dbReference>
<dbReference type="GO" id="GO:0003700">
    <property type="term" value="F:DNA-binding transcription factor activity"/>
    <property type="evidence" value="ECO:0007669"/>
    <property type="project" value="InterPro"/>
</dbReference>
<dbReference type="PROSITE" id="PS00041">
    <property type="entry name" value="HTH_ARAC_FAMILY_1"/>
    <property type="match status" value="1"/>
</dbReference>
<comment type="caution">
    <text evidence="7">The sequence shown here is derived from an EMBL/GenBank/DDBJ whole genome shotgun (WGS) entry which is preliminary data.</text>
</comment>
<gene>
    <name evidence="7" type="ORF">KHA97_19110</name>
</gene>
<feature type="domain" description="HTH araC/xylS-type" evidence="5">
    <location>
        <begin position="415"/>
        <end position="513"/>
    </location>
</feature>
<dbReference type="EMBL" id="JAGYPG010000003">
    <property type="protein sequence ID" value="MBS4197167.1"/>
    <property type="molecule type" value="Genomic_DNA"/>
</dbReference>
<evidence type="ECO:0000259" key="5">
    <source>
        <dbReference type="PROSITE" id="PS01124"/>
    </source>
</evidence>